<accession>A0A813XM30</accession>
<dbReference type="Gene3D" id="3.80.10.10">
    <property type="entry name" value="Ribonuclease Inhibitor"/>
    <property type="match status" value="2"/>
</dbReference>
<proteinExistence type="predicted"/>
<gene>
    <name evidence="2" type="ORF">SEV965_LOCUS4192</name>
</gene>
<dbReference type="Proteomes" id="UP000663889">
    <property type="component" value="Unassembled WGS sequence"/>
</dbReference>
<evidence type="ECO:0000313" key="3">
    <source>
        <dbReference type="Proteomes" id="UP000663889"/>
    </source>
</evidence>
<dbReference type="EMBL" id="CAJNOU010000116">
    <property type="protein sequence ID" value="CAF0872528.1"/>
    <property type="molecule type" value="Genomic_DNA"/>
</dbReference>
<dbReference type="SUPFAM" id="SSF52058">
    <property type="entry name" value="L domain-like"/>
    <property type="match status" value="1"/>
</dbReference>
<reference evidence="2" key="1">
    <citation type="submission" date="2021-02" db="EMBL/GenBank/DDBJ databases">
        <authorList>
            <person name="Nowell W R."/>
        </authorList>
    </citation>
    <scope>NUCLEOTIDE SEQUENCE</scope>
</reference>
<dbReference type="PROSITE" id="PS50181">
    <property type="entry name" value="FBOX"/>
    <property type="match status" value="1"/>
</dbReference>
<organism evidence="2 3">
    <name type="scientific">Rotaria sordida</name>
    <dbReference type="NCBI Taxonomy" id="392033"/>
    <lineage>
        <taxon>Eukaryota</taxon>
        <taxon>Metazoa</taxon>
        <taxon>Spiralia</taxon>
        <taxon>Gnathifera</taxon>
        <taxon>Rotifera</taxon>
        <taxon>Eurotatoria</taxon>
        <taxon>Bdelloidea</taxon>
        <taxon>Philodinida</taxon>
        <taxon>Philodinidae</taxon>
        <taxon>Rotaria</taxon>
    </lineage>
</organism>
<evidence type="ECO:0000259" key="1">
    <source>
        <dbReference type="PROSITE" id="PS50181"/>
    </source>
</evidence>
<sequence>MPTYFDRLPVELLYMIFQFMSNCDVIWSFFDVSPYLNAVLNNYNWHKLNFKSISKIHFDFICNHLNLHKIISLTLSDDLKTPGQVQLFFNRFNLQDFINLRSLTFLSITNEDIYPILFNLPKLKYLTSLITECRSSQPLLLGQILTQLKSLENLSVSHGDIFDHNVALPLRNLKVLHAGTCNFLELRRLQMIVPSLVSLKINLQANHQLQLLSDFDIWSSLERLNLTLNHETTTTFIEIQRLLFHFYNLIHLTLNIRGSADNLADGYRWETCSTIIRLRKFNFIIEFQDPFTDDSQVMNGILESFSTSFWRDIKKWYIAITTHNVYTISCFNDQLFIIPTTSLPLSTSFDNHWYYSKTKRIKISKNISSINLNQFYNLERLDLFDENKLLLIDNINQFIHLRHLIIHQNISNKILYNILKHNSNIDHLTLSQNNFHQLIPLENIHYLHIENIIKFTNRTQIKELCRIFPCVQRLFIHVNSIRLICQIINGFHHLENGIFQFNGIIKPISNEWLKENTRLNNKTCSFTCRSEPNKFLIWISNSIVPTIHLKDNIAENFNSIQDQRSDKCSLQ</sequence>
<evidence type="ECO:0000313" key="2">
    <source>
        <dbReference type="EMBL" id="CAF0872528.1"/>
    </source>
</evidence>
<dbReference type="InterPro" id="IPR001810">
    <property type="entry name" value="F-box_dom"/>
</dbReference>
<dbReference type="AlphaFoldDB" id="A0A813XM30"/>
<name>A0A813XM30_9BILA</name>
<feature type="domain" description="F-box" evidence="1">
    <location>
        <begin position="2"/>
        <end position="48"/>
    </location>
</feature>
<protein>
    <recommendedName>
        <fullName evidence="1">F-box domain-containing protein</fullName>
    </recommendedName>
</protein>
<comment type="caution">
    <text evidence="2">The sequence shown here is derived from an EMBL/GenBank/DDBJ whole genome shotgun (WGS) entry which is preliminary data.</text>
</comment>
<dbReference type="InterPro" id="IPR032675">
    <property type="entry name" value="LRR_dom_sf"/>
</dbReference>